<dbReference type="Pfam" id="PF05130">
    <property type="entry name" value="FlgN"/>
    <property type="match status" value="1"/>
</dbReference>
<comment type="caution">
    <text evidence="3">The sequence shown here is derived from an EMBL/GenBank/DDBJ whole genome shotgun (WGS) entry which is preliminary data.</text>
</comment>
<reference evidence="4" key="1">
    <citation type="submission" date="2015-07" db="EMBL/GenBank/DDBJ databases">
        <title>Complete Genome of Thermincola ferriacetica strain Z-0001T.</title>
        <authorList>
            <person name="Lusk B."/>
            <person name="Badalamenti J.P."/>
            <person name="Parameswaran P."/>
            <person name="Bond D.R."/>
            <person name="Torres C.I."/>
        </authorList>
    </citation>
    <scope>NUCLEOTIDE SEQUENCE [LARGE SCALE GENOMIC DNA]</scope>
    <source>
        <strain evidence="4">Z-0001</strain>
    </source>
</reference>
<feature type="region of interest" description="Disordered" evidence="2">
    <location>
        <begin position="142"/>
        <end position="165"/>
    </location>
</feature>
<dbReference type="RefSeq" id="WP_052217311.1">
    <property type="nucleotide sequence ID" value="NZ_LGTE01000006.1"/>
</dbReference>
<evidence type="ECO:0000313" key="3">
    <source>
        <dbReference type="EMBL" id="KNZ70095.1"/>
    </source>
</evidence>
<dbReference type="EMBL" id="LGTE01000006">
    <property type="protein sequence ID" value="KNZ70095.1"/>
    <property type="molecule type" value="Genomic_DNA"/>
</dbReference>
<dbReference type="Proteomes" id="UP000037175">
    <property type="component" value="Unassembled WGS sequence"/>
</dbReference>
<evidence type="ECO:0000256" key="2">
    <source>
        <dbReference type="SAM" id="MobiDB-lite"/>
    </source>
</evidence>
<name>A0A0L6W3H5_9FIRM</name>
<gene>
    <name evidence="3" type="ORF">Tfer_1236</name>
</gene>
<dbReference type="InterPro" id="IPR036679">
    <property type="entry name" value="FlgN-like_sf"/>
</dbReference>
<sequence length="165" mass="18817">MLKLAEELIAILQEQLDLYTQLLSLARAKRPVLVKGKIEELDGITKQEEAIIFQVGRLEGQRNRIHQALANHFALSPANLTATELEKYLDADAAARLRCVFDKMVNIFADLEKENKTNTELIEHSLEYVNFYLNILSNTDTSPSYNDNDKERKNGAPARIFDQKI</sequence>
<evidence type="ECO:0000256" key="1">
    <source>
        <dbReference type="ARBA" id="ARBA00022795"/>
    </source>
</evidence>
<dbReference type="GO" id="GO:0044780">
    <property type="term" value="P:bacterial-type flagellum assembly"/>
    <property type="evidence" value="ECO:0007669"/>
    <property type="project" value="InterPro"/>
</dbReference>
<protein>
    <submittedName>
        <fullName evidence="3">FlgN family protein</fullName>
    </submittedName>
</protein>
<dbReference type="Gene3D" id="1.20.58.300">
    <property type="entry name" value="FlgN-like"/>
    <property type="match status" value="1"/>
</dbReference>
<dbReference type="AlphaFoldDB" id="A0A0L6W3H5"/>
<keyword evidence="4" id="KW-1185">Reference proteome</keyword>
<evidence type="ECO:0000313" key="4">
    <source>
        <dbReference type="Proteomes" id="UP000037175"/>
    </source>
</evidence>
<dbReference type="InterPro" id="IPR007809">
    <property type="entry name" value="FlgN-like"/>
</dbReference>
<organism evidence="3 4">
    <name type="scientific">Thermincola ferriacetica</name>
    <dbReference type="NCBI Taxonomy" id="281456"/>
    <lineage>
        <taxon>Bacteria</taxon>
        <taxon>Bacillati</taxon>
        <taxon>Bacillota</taxon>
        <taxon>Clostridia</taxon>
        <taxon>Eubacteriales</taxon>
        <taxon>Thermincolaceae</taxon>
        <taxon>Thermincola</taxon>
    </lineage>
</organism>
<dbReference type="SUPFAM" id="SSF140566">
    <property type="entry name" value="FlgN-like"/>
    <property type="match status" value="1"/>
</dbReference>
<accession>A0A0L6W3H5</accession>
<proteinExistence type="predicted"/>
<keyword evidence="1" id="KW-1005">Bacterial flagellum biogenesis</keyword>